<dbReference type="PANTHER" id="PTHR22946">
    <property type="entry name" value="DIENELACTONE HYDROLASE DOMAIN-CONTAINING PROTEIN-RELATED"/>
    <property type="match status" value="1"/>
</dbReference>
<dbReference type="InterPro" id="IPR050261">
    <property type="entry name" value="FrsA_esterase"/>
</dbReference>
<dbReference type="InterPro" id="IPR029058">
    <property type="entry name" value="AB_hydrolase_fold"/>
</dbReference>
<dbReference type="EMBL" id="RBPQ01000255">
    <property type="protein sequence ID" value="RMO21872.1"/>
    <property type="molecule type" value="Genomic_DNA"/>
</dbReference>
<sequence>MKRVDECLGEFSIMQSMLRLMTLVCALLVYSGQACADEAVREQQLLLPIHIDAHREKVEALIVRPARAGKFPVALIINGSAAQPSSVHADWLAHIAHDFAHRGWLAASIVWPGYGRSTGRFMDEAGNCTNPDVARFLDTHGEELGAALAALRKRPDVDPSLALGVGISIGGASMLDLAARPDHPLAAVINISGGVYHYSTMGSPEADCSLYQADLVRNFTTFGTNNPTPTLWMYAENDPYFSPDLVTRMVAGYRSQGGHADYVALPPFGQDGHTLYKNGANKLLKPHIEDFLKANRLPGMDDEALMPLLSKLSPADRAEANAYLLSVTEKAMAKSAEADGLFWFYGARSIKTARQRALGNCRVATGEACRIVAQNMQLVNGWQATVAPTKK</sequence>
<organism evidence="2 3">
    <name type="scientific">Pseudomonas syringae pv. pisi</name>
    <dbReference type="NCBI Taxonomy" id="59510"/>
    <lineage>
        <taxon>Bacteria</taxon>
        <taxon>Pseudomonadati</taxon>
        <taxon>Pseudomonadota</taxon>
        <taxon>Gammaproteobacteria</taxon>
        <taxon>Pseudomonadales</taxon>
        <taxon>Pseudomonadaceae</taxon>
        <taxon>Pseudomonas</taxon>
        <taxon>Pseudomonas syringae</taxon>
    </lineage>
</organism>
<name>A0A3M3C079_PSESJ</name>
<evidence type="ECO:0000313" key="2">
    <source>
        <dbReference type="EMBL" id="RMO21872.1"/>
    </source>
</evidence>
<proteinExistence type="predicted"/>
<protein>
    <submittedName>
        <fullName evidence="2">Uncharacterized protein</fullName>
    </submittedName>
</protein>
<dbReference type="Gene3D" id="3.40.50.1820">
    <property type="entry name" value="alpha/beta hydrolase"/>
    <property type="match status" value="1"/>
</dbReference>
<feature type="chain" id="PRO_5017945475" evidence="1">
    <location>
        <begin position="37"/>
        <end position="391"/>
    </location>
</feature>
<dbReference type="AlphaFoldDB" id="A0A3M3C079"/>
<evidence type="ECO:0000256" key="1">
    <source>
        <dbReference type="SAM" id="SignalP"/>
    </source>
</evidence>
<keyword evidence="1" id="KW-0732">Signal</keyword>
<feature type="signal peptide" evidence="1">
    <location>
        <begin position="1"/>
        <end position="36"/>
    </location>
</feature>
<comment type="caution">
    <text evidence="2">The sequence shown here is derived from an EMBL/GenBank/DDBJ whole genome shotgun (WGS) entry which is preliminary data.</text>
</comment>
<reference evidence="2 3" key="1">
    <citation type="submission" date="2018-08" db="EMBL/GenBank/DDBJ databases">
        <title>Recombination of ecologically and evolutionarily significant loci maintains genetic cohesion in the Pseudomonas syringae species complex.</title>
        <authorList>
            <person name="Dillon M."/>
            <person name="Thakur S."/>
            <person name="Almeida R.N.D."/>
            <person name="Weir B.S."/>
            <person name="Guttman D.S."/>
        </authorList>
    </citation>
    <scope>NUCLEOTIDE SEQUENCE [LARGE SCALE GENOMIC DNA]</scope>
    <source>
        <strain evidence="2 3">ICMP 2788</strain>
    </source>
</reference>
<dbReference type="Proteomes" id="UP000276886">
    <property type="component" value="Unassembled WGS sequence"/>
</dbReference>
<accession>A0A3M3C079</accession>
<evidence type="ECO:0000313" key="3">
    <source>
        <dbReference type="Proteomes" id="UP000276886"/>
    </source>
</evidence>
<dbReference type="SUPFAM" id="SSF53474">
    <property type="entry name" value="alpha/beta-Hydrolases"/>
    <property type="match status" value="1"/>
</dbReference>
<gene>
    <name evidence="2" type="ORF">ALQ44_04159</name>
</gene>
<dbReference type="PROSITE" id="PS51257">
    <property type="entry name" value="PROKAR_LIPOPROTEIN"/>
    <property type="match status" value="1"/>
</dbReference>